<dbReference type="Gene3D" id="2.40.30.170">
    <property type="match status" value="1"/>
</dbReference>
<dbReference type="EMBL" id="CP000724">
    <property type="protein sequence ID" value="ABR46514.1"/>
    <property type="molecule type" value="Genomic_DNA"/>
</dbReference>
<accession>A6TJZ6</accession>
<dbReference type="PANTHER" id="PTHR30469">
    <property type="entry name" value="MULTIDRUG RESISTANCE PROTEIN MDTA"/>
    <property type="match status" value="1"/>
</dbReference>
<dbReference type="Pfam" id="PF25954">
    <property type="entry name" value="Beta-barrel_RND_2"/>
    <property type="match status" value="1"/>
</dbReference>
<gene>
    <name evidence="9" type="ordered locus">Amet_0282</name>
</gene>
<dbReference type="HOGENOM" id="CLU_018816_1_4_9"/>
<evidence type="ECO:0000313" key="9">
    <source>
        <dbReference type="EMBL" id="ABR46514.1"/>
    </source>
</evidence>
<proteinExistence type="inferred from homology"/>
<dbReference type="RefSeq" id="WP_011971423.1">
    <property type="nucleotide sequence ID" value="NC_009633.1"/>
</dbReference>
<dbReference type="AlphaFoldDB" id="A6TJZ6"/>
<evidence type="ECO:0000313" key="10">
    <source>
        <dbReference type="Proteomes" id="UP000001572"/>
    </source>
</evidence>
<dbReference type="Gene3D" id="2.40.50.100">
    <property type="match status" value="1"/>
</dbReference>
<feature type="signal peptide" evidence="5">
    <location>
        <begin position="1"/>
        <end position="21"/>
    </location>
</feature>
<dbReference type="GO" id="GO:0015562">
    <property type="term" value="F:efflux transmembrane transporter activity"/>
    <property type="evidence" value="ECO:0007669"/>
    <property type="project" value="TreeGrafter"/>
</dbReference>
<dbReference type="GO" id="GO:1990195">
    <property type="term" value="C:macrolide transmembrane transporter complex"/>
    <property type="evidence" value="ECO:0007669"/>
    <property type="project" value="InterPro"/>
</dbReference>
<keyword evidence="5" id="KW-0732">Signal</keyword>
<reference evidence="10" key="1">
    <citation type="journal article" date="2016" name="Genome Announc.">
        <title>Complete genome sequence of Alkaliphilus metalliredigens strain QYMF, an alkaliphilic and metal-reducing bacterium isolated from borax-contaminated leachate ponds.</title>
        <authorList>
            <person name="Hwang C."/>
            <person name="Copeland A."/>
            <person name="Lucas S."/>
            <person name="Lapidus A."/>
            <person name="Barry K."/>
            <person name="Detter J.C."/>
            <person name="Glavina Del Rio T."/>
            <person name="Hammon N."/>
            <person name="Israni S."/>
            <person name="Dalin E."/>
            <person name="Tice H."/>
            <person name="Pitluck S."/>
            <person name="Chertkov O."/>
            <person name="Brettin T."/>
            <person name="Bruce D."/>
            <person name="Han C."/>
            <person name="Schmutz J."/>
            <person name="Larimer F."/>
            <person name="Land M.L."/>
            <person name="Hauser L."/>
            <person name="Kyrpides N."/>
            <person name="Mikhailova N."/>
            <person name="Ye Q."/>
            <person name="Zhou J."/>
            <person name="Richardson P."/>
            <person name="Fields M.W."/>
        </authorList>
    </citation>
    <scope>NUCLEOTIDE SEQUENCE [LARGE SCALE GENOMIC DNA]</scope>
    <source>
        <strain evidence="10">QYMF</strain>
    </source>
</reference>
<keyword evidence="3" id="KW-0813">Transport</keyword>
<evidence type="ECO:0000259" key="7">
    <source>
        <dbReference type="Pfam" id="PF25954"/>
    </source>
</evidence>
<dbReference type="GO" id="GO:0019898">
    <property type="term" value="C:extrinsic component of membrane"/>
    <property type="evidence" value="ECO:0007669"/>
    <property type="project" value="InterPro"/>
</dbReference>
<evidence type="ECO:0000256" key="2">
    <source>
        <dbReference type="ARBA" id="ARBA00009477"/>
    </source>
</evidence>
<dbReference type="InterPro" id="IPR058627">
    <property type="entry name" value="MdtA-like_C"/>
</dbReference>
<feature type="domain" description="CusB-like beta-barrel" evidence="7">
    <location>
        <begin position="238"/>
        <end position="310"/>
    </location>
</feature>
<sequence>MKSYKKAILTIFLISTTFLYGCSQTAANEIEEVLKPVKVKVVETQEYSKDMEISGNVKPAQLIRSGFKVAGVIDHIHVEEGDIVKEGQTLMQLDPYDYQLGVNAARSQYQALQKQAESSINSGVNQAVAHLEFVNTQYDRMLKLYEEGAIPKKTLEEVETQIVVAQNKYQESLDASPIAEAQLDQARTGLEAAESKIGDTILKSPITGTVIKRTFEVGETVAPGHPTIILGRLDKLEVEIGVPDGLVDNIRIGKNVDVFIYGLDKEIKGTIASIDTTADLETRTFGVKVEIDNKENRIRPGMIAKVMMNTDKLTTIMIPTNAVMNDPDGAKIFVYQEEGYVVERRVILGEIFGDEIQVIEGLENGEKIVIEGHYRLIDGDNVKVEVVE</sequence>
<dbReference type="Gene3D" id="2.40.420.20">
    <property type="match status" value="1"/>
</dbReference>
<dbReference type="Proteomes" id="UP000001572">
    <property type="component" value="Chromosome"/>
</dbReference>
<dbReference type="OrthoDB" id="9810430at2"/>
<dbReference type="Pfam" id="PF25917">
    <property type="entry name" value="BSH_RND"/>
    <property type="match status" value="1"/>
</dbReference>
<feature type="domain" description="Multidrug resistance protein MdtA-like barrel-sandwich hybrid" evidence="6">
    <location>
        <begin position="68"/>
        <end position="229"/>
    </location>
</feature>
<dbReference type="KEGG" id="amt:Amet_0282"/>
<dbReference type="SUPFAM" id="SSF111369">
    <property type="entry name" value="HlyD-like secretion proteins"/>
    <property type="match status" value="1"/>
</dbReference>
<dbReference type="NCBIfam" id="TIGR01730">
    <property type="entry name" value="RND_mfp"/>
    <property type="match status" value="1"/>
</dbReference>
<evidence type="ECO:0000259" key="8">
    <source>
        <dbReference type="Pfam" id="PF25967"/>
    </source>
</evidence>
<protein>
    <submittedName>
        <fullName evidence="9">Efflux transporter, RND family, MFP subunit</fullName>
    </submittedName>
</protein>
<evidence type="ECO:0000256" key="3">
    <source>
        <dbReference type="ARBA" id="ARBA00022448"/>
    </source>
</evidence>
<dbReference type="InterPro" id="IPR006143">
    <property type="entry name" value="RND_pump_MFP"/>
</dbReference>
<feature type="chain" id="PRO_5038474494" evidence="5">
    <location>
        <begin position="22"/>
        <end position="388"/>
    </location>
</feature>
<dbReference type="Pfam" id="PF25967">
    <property type="entry name" value="RND-MFP_C"/>
    <property type="match status" value="1"/>
</dbReference>
<dbReference type="STRING" id="293826.Amet_0282"/>
<keyword evidence="10" id="KW-1185">Reference proteome</keyword>
<dbReference type="InterPro" id="IPR058625">
    <property type="entry name" value="MdtA-like_BSH"/>
</dbReference>
<evidence type="ECO:0000256" key="5">
    <source>
        <dbReference type="SAM" id="SignalP"/>
    </source>
</evidence>
<name>A6TJZ6_ALKMQ</name>
<dbReference type="GO" id="GO:0030313">
    <property type="term" value="C:cell envelope"/>
    <property type="evidence" value="ECO:0007669"/>
    <property type="project" value="UniProtKB-SubCell"/>
</dbReference>
<dbReference type="PROSITE" id="PS51257">
    <property type="entry name" value="PROKAR_LIPOPROTEIN"/>
    <property type="match status" value="1"/>
</dbReference>
<dbReference type="InterPro" id="IPR030190">
    <property type="entry name" value="MacA_alpha-hairpin_sf"/>
</dbReference>
<evidence type="ECO:0000256" key="1">
    <source>
        <dbReference type="ARBA" id="ARBA00004196"/>
    </source>
</evidence>
<keyword evidence="4" id="KW-0175">Coiled coil</keyword>
<comment type="subcellular location">
    <subcellularLocation>
        <location evidence="1">Cell envelope</location>
    </subcellularLocation>
</comment>
<dbReference type="InterPro" id="IPR058792">
    <property type="entry name" value="Beta-barrel_RND_2"/>
</dbReference>
<evidence type="ECO:0000259" key="6">
    <source>
        <dbReference type="Pfam" id="PF25917"/>
    </source>
</evidence>
<comment type="similarity">
    <text evidence="2">Belongs to the membrane fusion protein (MFP) (TC 8.A.1) family.</text>
</comment>
<dbReference type="eggNOG" id="COG0845">
    <property type="taxonomic scope" value="Bacteria"/>
</dbReference>
<evidence type="ECO:0000256" key="4">
    <source>
        <dbReference type="ARBA" id="ARBA00023054"/>
    </source>
</evidence>
<dbReference type="GO" id="GO:1990281">
    <property type="term" value="C:efflux pump complex"/>
    <property type="evidence" value="ECO:0007669"/>
    <property type="project" value="TreeGrafter"/>
</dbReference>
<dbReference type="Gene3D" id="6.10.140.1990">
    <property type="match status" value="1"/>
</dbReference>
<feature type="domain" description="Multidrug resistance protein MdtA-like C-terminal permuted SH3" evidence="8">
    <location>
        <begin position="316"/>
        <end position="372"/>
    </location>
</feature>
<organism evidence="9 10">
    <name type="scientific">Alkaliphilus metalliredigens (strain QYMF)</name>
    <dbReference type="NCBI Taxonomy" id="293826"/>
    <lineage>
        <taxon>Bacteria</taxon>
        <taxon>Bacillati</taxon>
        <taxon>Bacillota</taxon>
        <taxon>Clostridia</taxon>
        <taxon>Peptostreptococcales</taxon>
        <taxon>Natronincolaceae</taxon>
        <taxon>Alkaliphilus</taxon>
    </lineage>
</organism>
<dbReference type="GO" id="GO:1990961">
    <property type="term" value="P:xenobiotic detoxification by transmembrane export across the plasma membrane"/>
    <property type="evidence" value="ECO:0007669"/>
    <property type="project" value="InterPro"/>
</dbReference>
<dbReference type="PANTHER" id="PTHR30469:SF20">
    <property type="entry name" value="EFFLUX RND TRANSPORTER PERIPLASMIC ADAPTOR SUBUNIT"/>
    <property type="match status" value="1"/>
</dbReference>